<organism evidence="12 13">
    <name type="scientific">Polyporus arcularius HHB13444</name>
    <dbReference type="NCBI Taxonomy" id="1314778"/>
    <lineage>
        <taxon>Eukaryota</taxon>
        <taxon>Fungi</taxon>
        <taxon>Dikarya</taxon>
        <taxon>Basidiomycota</taxon>
        <taxon>Agaricomycotina</taxon>
        <taxon>Agaricomycetes</taxon>
        <taxon>Polyporales</taxon>
        <taxon>Polyporaceae</taxon>
        <taxon>Polyporus</taxon>
    </lineage>
</organism>
<dbReference type="Pfam" id="PF00067">
    <property type="entry name" value="p450"/>
    <property type="match status" value="1"/>
</dbReference>
<accession>A0A5C3P8E4</accession>
<gene>
    <name evidence="12" type="ORF">K466DRAFT_494507</name>
</gene>
<evidence type="ECO:0000313" key="12">
    <source>
        <dbReference type="EMBL" id="TFK85552.1"/>
    </source>
</evidence>
<sequence length="551" mass="62109">MHWSSAHVALAGTVVVLLIALIRRVVRRNIKHIRGPACSSWLSGHERELVFQDEVGTLETHWLHEYGSTWRIGGYFATDILMTADPKARTRSLHGAMQHIYQKYPYSYAKRASQVHIVYLLTGPGILSTSAQGHVRHRKIMNPSFSATRLRSFLPIFQRIGSKLSELLKANVDVRSGELDVMFNKWISGATLDIIGEAAFNYDYGALDDRGSPLYKAYDNLLKDAEYHPTDAALLFRATWNYTPESILKLFRYIPAHPMTLLRRVNSLYVAYGKQILQSERSGGDTEKQPSSKDIMSAFIKANRSADPKARLDDSELMAQMFSLTFAGHETTATTLTFLFYELSRHSVYQERMREEIGTVRAEVLARGDQEFSMEDLDSMKLTMNAIKETLRFHPIVPHLPRVATADDVLPLEFPIVSRSGEALTEIPIRAGQVIITSFAMYNRLSELWGDDADVWNPDRFTRPDLGKQTNVGMFANLMTFSAGARGCIGWRFTVIEMQSLVAELVENFRFAPPSEDVVIQRSPAGPVMTPTLRGKEDLGTAMPLRISLAR</sequence>
<comment type="pathway">
    <text evidence="2">Secondary metabolite biosynthesis.</text>
</comment>
<evidence type="ECO:0000256" key="6">
    <source>
        <dbReference type="ARBA" id="ARBA00023002"/>
    </source>
</evidence>
<evidence type="ECO:0000256" key="1">
    <source>
        <dbReference type="ARBA" id="ARBA00001971"/>
    </source>
</evidence>
<proteinExistence type="inferred from homology"/>
<dbReference type="PRINTS" id="PR00385">
    <property type="entry name" value="P450"/>
</dbReference>
<comment type="cofactor">
    <cofactor evidence="1 9">
        <name>heme</name>
        <dbReference type="ChEBI" id="CHEBI:30413"/>
    </cofactor>
</comment>
<dbReference type="GO" id="GO:0020037">
    <property type="term" value="F:heme binding"/>
    <property type="evidence" value="ECO:0007669"/>
    <property type="project" value="InterPro"/>
</dbReference>
<dbReference type="PROSITE" id="PS00086">
    <property type="entry name" value="CYTOCHROME_P450"/>
    <property type="match status" value="1"/>
</dbReference>
<dbReference type="PRINTS" id="PR00463">
    <property type="entry name" value="EP450I"/>
</dbReference>
<keyword evidence="13" id="KW-1185">Reference proteome</keyword>
<keyword evidence="8 10" id="KW-0503">Monooxygenase</keyword>
<feature type="binding site" description="axial binding residue" evidence="9">
    <location>
        <position position="488"/>
    </location>
    <ligand>
        <name>heme</name>
        <dbReference type="ChEBI" id="CHEBI:30413"/>
    </ligand>
    <ligandPart>
        <name>Fe</name>
        <dbReference type="ChEBI" id="CHEBI:18248"/>
    </ligandPart>
</feature>
<dbReference type="PANTHER" id="PTHR24305:SF166">
    <property type="entry name" value="CYTOCHROME P450 12A4, MITOCHONDRIAL-RELATED"/>
    <property type="match status" value="1"/>
</dbReference>
<evidence type="ECO:0000256" key="10">
    <source>
        <dbReference type="RuleBase" id="RU000461"/>
    </source>
</evidence>
<keyword evidence="5 9" id="KW-0479">Metal-binding</keyword>
<dbReference type="AlphaFoldDB" id="A0A5C3P8E4"/>
<dbReference type="GO" id="GO:0016705">
    <property type="term" value="F:oxidoreductase activity, acting on paired donors, with incorporation or reduction of molecular oxygen"/>
    <property type="evidence" value="ECO:0007669"/>
    <property type="project" value="InterPro"/>
</dbReference>
<dbReference type="InterPro" id="IPR036396">
    <property type="entry name" value="Cyt_P450_sf"/>
</dbReference>
<dbReference type="GO" id="GO:0004497">
    <property type="term" value="F:monooxygenase activity"/>
    <property type="evidence" value="ECO:0007669"/>
    <property type="project" value="UniProtKB-KW"/>
</dbReference>
<dbReference type="EMBL" id="ML211246">
    <property type="protein sequence ID" value="TFK85552.1"/>
    <property type="molecule type" value="Genomic_DNA"/>
</dbReference>
<dbReference type="Proteomes" id="UP000308197">
    <property type="component" value="Unassembled WGS sequence"/>
</dbReference>
<evidence type="ECO:0000256" key="8">
    <source>
        <dbReference type="ARBA" id="ARBA00023033"/>
    </source>
</evidence>
<dbReference type="STRING" id="1314778.A0A5C3P8E4"/>
<evidence type="ECO:0000313" key="13">
    <source>
        <dbReference type="Proteomes" id="UP000308197"/>
    </source>
</evidence>
<dbReference type="InterPro" id="IPR001128">
    <property type="entry name" value="Cyt_P450"/>
</dbReference>
<dbReference type="InterPro" id="IPR002401">
    <property type="entry name" value="Cyt_P450_E_grp-I"/>
</dbReference>
<keyword evidence="11" id="KW-1133">Transmembrane helix</keyword>
<evidence type="ECO:0000256" key="7">
    <source>
        <dbReference type="ARBA" id="ARBA00023004"/>
    </source>
</evidence>
<evidence type="ECO:0000256" key="9">
    <source>
        <dbReference type="PIRSR" id="PIRSR602401-1"/>
    </source>
</evidence>
<keyword evidence="11" id="KW-0472">Membrane</keyword>
<dbReference type="Gene3D" id="1.10.630.10">
    <property type="entry name" value="Cytochrome P450"/>
    <property type="match status" value="1"/>
</dbReference>
<comment type="similarity">
    <text evidence="3 10">Belongs to the cytochrome P450 family.</text>
</comment>
<keyword evidence="4 9" id="KW-0349">Heme</keyword>
<protein>
    <submittedName>
        <fullName evidence="12">Cytochrome P450</fullName>
    </submittedName>
</protein>
<dbReference type="PANTHER" id="PTHR24305">
    <property type="entry name" value="CYTOCHROME P450"/>
    <property type="match status" value="1"/>
</dbReference>
<feature type="transmembrane region" description="Helical" evidence="11">
    <location>
        <begin position="6"/>
        <end position="26"/>
    </location>
</feature>
<evidence type="ECO:0000256" key="4">
    <source>
        <dbReference type="ARBA" id="ARBA00022617"/>
    </source>
</evidence>
<name>A0A5C3P8E4_9APHY</name>
<evidence type="ECO:0000256" key="5">
    <source>
        <dbReference type="ARBA" id="ARBA00022723"/>
    </source>
</evidence>
<evidence type="ECO:0000256" key="2">
    <source>
        <dbReference type="ARBA" id="ARBA00005179"/>
    </source>
</evidence>
<reference evidence="12 13" key="1">
    <citation type="journal article" date="2019" name="Nat. Ecol. Evol.">
        <title>Megaphylogeny resolves global patterns of mushroom evolution.</title>
        <authorList>
            <person name="Varga T."/>
            <person name="Krizsan K."/>
            <person name="Foldi C."/>
            <person name="Dima B."/>
            <person name="Sanchez-Garcia M."/>
            <person name="Sanchez-Ramirez S."/>
            <person name="Szollosi G.J."/>
            <person name="Szarkandi J.G."/>
            <person name="Papp V."/>
            <person name="Albert L."/>
            <person name="Andreopoulos W."/>
            <person name="Angelini C."/>
            <person name="Antonin V."/>
            <person name="Barry K.W."/>
            <person name="Bougher N.L."/>
            <person name="Buchanan P."/>
            <person name="Buyck B."/>
            <person name="Bense V."/>
            <person name="Catcheside P."/>
            <person name="Chovatia M."/>
            <person name="Cooper J."/>
            <person name="Damon W."/>
            <person name="Desjardin D."/>
            <person name="Finy P."/>
            <person name="Geml J."/>
            <person name="Haridas S."/>
            <person name="Hughes K."/>
            <person name="Justo A."/>
            <person name="Karasinski D."/>
            <person name="Kautmanova I."/>
            <person name="Kiss B."/>
            <person name="Kocsube S."/>
            <person name="Kotiranta H."/>
            <person name="LaButti K.M."/>
            <person name="Lechner B.E."/>
            <person name="Liimatainen K."/>
            <person name="Lipzen A."/>
            <person name="Lukacs Z."/>
            <person name="Mihaltcheva S."/>
            <person name="Morgado L.N."/>
            <person name="Niskanen T."/>
            <person name="Noordeloos M.E."/>
            <person name="Ohm R.A."/>
            <person name="Ortiz-Santana B."/>
            <person name="Ovrebo C."/>
            <person name="Racz N."/>
            <person name="Riley R."/>
            <person name="Savchenko A."/>
            <person name="Shiryaev A."/>
            <person name="Soop K."/>
            <person name="Spirin V."/>
            <person name="Szebenyi C."/>
            <person name="Tomsovsky M."/>
            <person name="Tulloss R.E."/>
            <person name="Uehling J."/>
            <person name="Grigoriev I.V."/>
            <person name="Vagvolgyi C."/>
            <person name="Papp T."/>
            <person name="Martin F.M."/>
            <person name="Miettinen O."/>
            <person name="Hibbett D.S."/>
            <person name="Nagy L.G."/>
        </authorList>
    </citation>
    <scope>NUCLEOTIDE SEQUENCE [LARGE SCALE GENOMIC DNA]</scope>
    <source>
        <strain evidence="12 13">HHB13444</strain>
    </source>
</reference>
<dbReference type="SUPFAM" id="SSF48264">
    <property type="entry name" value="Cytochrome P450"/>
    <property type="match status" value="1"/>
</dbReference>
<keyword evidence="7 9" id="KW-0408">Iron</keyword>
<evidence type="ECO:0000256" key="3">
    <source>
        <dbReference type="ARBA" id="ARBA00010617"/>
    </source>
</evidence>
<keyword evidence="6 10" id="KW-0560">Oxidoreductase</keyword>
<dbReference type="InterPro" id="IPR017972">
    <property type="entry name" value="Cyt_P450_CS"/>
</dbReference>
<keyword evidence="11" id="KW-0812">Transmembrane</keyword>
<dbReference type="GO" id="GO:0005506">
    <property type="term" value="F:iron ion binding"/>
    <property type="evidence" value="ECO:0007669"/>
    <property type="project" value="InterPro"/>
</dbReference>
<dbReference type="InterPro" id="IPR050121">
    <property type="entry name" value="Cytochrome_P450_monoxygenase"/>
</dbReference>
<evidence type="ECO:0000256" key="11">
    <source>
        <dbReference type="SAM" id="Phobius"/>
    </source>
</evidence>
<dbReference type="InParanoid" id="A0A5C3P8E4"/>